<protein>
    <submittedName>
        <fullName evidence="1">Uncharacterized protein</fullName>
    </submittedName>
</protein>
<dbReference type="RefSeq" id="YP_011108685.1">
    <property type="nucleotide sequence ID" value="NC_091965.1"/>
</dbReference>
<organism evidence="1 2">
    <name type="scientific">Caudoviricetes sp. 'Rudgehvirus jaberico'</name>
    <dbReference type="NCBI Taxonomy" id="3028515"/>
    <lineage>
        <taxon>Viruses</taxon>
        <taxon>Duplodnaviria</taxon>
        <taxon>Heunggongvirae</taxon>
        <taxon>Uroviricota</taxon>
        <taxon>Caudoviricetes</taxon>
        <taxon>Crassvirales</taxon>
        <taxon>Intestiviridae</taxon>
        <taxon>Crudevirinae</taxon>
    </lineage>
</organism>
<evidence type="ECO:0000313" key="1">
    <source>
        <dbReference type="EMBL" id="WEU69923.1"/>
    </source>
</evidence>
<sequence length="210" mass="23572">MLQLKSKTLGKVFNLPQTTEEINFDYLLNCVKDIDVRKHYCIVALVVKCNIRDILDTKKNSAGSARYFIVKRSEDIIEENKFLEVNSRILAPASDMFMGLDVNTKFNELTTFGIQNFINSDKELSMSVARGDLFRSVSTGAVHQLITDKNSSSGKTLTPKLITTIAETAITIGLKLVPESQCLGIVRTEKLPQSGHTRYITDYYPTLENI</sequence>
<name>A0AAF0D5S8_9CAUD</name>
<dbReference type="EMBL" id="OQ198719">
    <property type="protein sequence ID" value="WEU69923.1"/>
    <property type="molecule type" value="Genomic_DNA"/>
</dbReference>
<keyword evidence="2" id="KW-1185">Reference proteome</keyword>
<accession>A0AAF0D5S8</accession>
<reference evidence="1" key="1">
    <citation type="submission" date="2023-01" db="EMBL/GenBank/DDBJ databases">
        <title>New crAssphage isolates infecting Bacteroides cellulosilyticus.</title>
        <authorList>
            <person name="Papudeshi B."/>
            <person name="Vega A.A."/>
            <person name="Souza C."/>
            <person name="Giles S.K."/>
            <person name="Mallawaarachchi V."/>
            <person name="Roach M.J."/>
            <person name="An M."/>
            <person name="Jacobson N."/>
            <person name="McNair K."/>
            <person name="Mora M.F."/>
            <person name="Pastrana K."/>
            <person name="Leigh C."/>
            <person name="Cram C."/>
            <person name="Plewa W.S."/>
            <person name="Grigson S.R."/>
            <person name="Bouras G.S."/>
            <person name="Decewicz P."/>
            <person name="Luque A."/>
            <person name="Droit L."/>
            <person name="Handley S."/>
            <person name="Segall A.M."/>
            <person name="Dinsdale E.A."/>
            <person name="Edwards R.A."/>
        </authorList>
    </citation>
    <scope>NUCLEOTIDE SEQUENCE</scope>
    <source>
        <strain evidence="1">Bc11</strain>
    </source>
</reference>
<dbReference type="Proteomes" id="UP001269161">
    <property type="component" value="Segment"/>
</dbReference>
<evidence type="ECO:0000313" key="2">
    <source>
        <dbReference type="Proteomes" id="UP001269161"/>
    </source>
</evidence>
<proteinExistence type="predicted"/>